<dbReference type="CDD" id="cd07302">
    <property type="entry name" value="CHD"/>
    <property type="match status" value="1"/>
</dbReference>
<proteinExistence type="predicted"/>
<dbReference type="SMART" id="SM00044">
    <property type="entry name" value="CYCc"/>
    <property type="match status" value="1"/>
</dbReference>
<dbReference type="Gene3D" id="1.10.490.10">
    <property type="entry name" value="Globins"/>
    <property type="match status" value="2"/>
</dbReference>
<dbReference type="InterPro" id="IPR009050">
    <property type="entry name" value="Globin-like_sf"/>
</dbReference>
<feature type="compositionally biased region" description="Low complexity" evidence="1">
    <location>
        <begin position="156"/>
        <end position="165"/>
    </location>
</feature>
<dbReference type="SUPFAM" id="SSF46458">
    <property type="entry name" value="Globin-like"/>
    <property type="match status" value="2"/>
</dbReference>
<sequence>MLAGSPDQRVPREKGNPHTLNEIPTRYLHNNNNNEVPPMERSRRSPRTYVLPSCYSNSLSLAQSGSWGAVDPTSIRLSPLHPHPAMHTPRQARKPSIFTPAVVFEGELSPTQQNLSPIKSDPLLDFSAFVTDYNGDDPADHKVFSFNPLPDGLTASSKKTSSGTGDSFQLDSSKPSLSDGNDTRKGSPVPSVTSPPKRVSHLISVRRPTRNKSAADVQREHFFDVMKEAVELLQARREGQELLPAEDISYSMLSQGNFSNGSRQPQREFYYDKLNTEETDIMDRLTSEMHEVKARRRPKYDDTTVQGCWAALIRSEQLEPLGKLWVEEMIKKEVCMPAMWAKSTQEELLQSFLSIMDECVYLYDKPKEMFEVLLAAGTAHRRFGIGEGEMYIFRNAFITALERSLSSEAYRRSAADWNRFWKMAMDLMVQGSKSREGEENAKLYEKESIQQLQTLLMVIKKQQDASNDVEDHFIRVMLRVAGEAGAVFLPAFHNRRACDRIFHSFQAIADNMLQPEENAAYMRELGARHVAYKIDRPVLEAFEEPFITTSAQFLGDAFDVVARHNFTNFYRLMVDGISAGMDSGKNTGENKKAPDGSEPFCLLFTDIESSTNLWQRFPEVMHEAVERHHRIIRTVIADKGGYEVKTVGDSFIIAAKDVYVGMKIAVGIQLNLMRHLPIAPGFKALGNEVGGGDPNAWSNQTLRVRIGIEHCTQATATYDTIHRRYDYYGPSVNQCARIEAAAAGGQILMSRETFKALKANPAFHDVPCPPFLRDLAGNSPVDERGLDHFVAVCDVGKAKLKGIKDEVRLLSLVPLCFAGRDFSGASPNM</sequence>
<feature type="domain" description="Guanylate cyclase" evidence="2">
    <location>
        <begin position="601"/>
        <end position="739"/>
    </location>
</feature>
<feature type="region of interest" description="Disordered" evidence="1">
    <location>
        <begin position="1"/>
        <end position="44"/>
    </location>
</feature>
<reference evidence="3 4" key="1">
    <citation type="submission" date="2020-08" db="EMBL/GenBank/DDBJ databases">
        <authorList>
            <person name="Newling K."/>
            <person name="Davey J."/>
            <person name="Forrester S."/>
        </authorList>
    </citation>
    <scope>NUCLEOTIDE SEQUENCE [LARGE SCALE GENOMIC DNA]</scope>
    <source>
        <strain evidence="4">Crithidia deanei Carvalho (ATCC PRA-265)</strain>
    </source>
</reference>
<dbReference type="Proteomes" id="UP000515908">
    <property type="component" value="Chromosome 29"/>
</dbReference>
<dbReference type="InterPro" id="IPR050697">
    <property type="entry name" value="Adenylyl/Guanylyl_Cyclase_3/4"/>
</dbReference>
<evidence type="ECO:0000313" key="4">
    <source>
        <dbReference type="Proteomes" id="UP000515908"/>
    </source>
</evidence>
<feature type="compositionally biased region" description="Polar residues" evidence="1">
    <location>
        <begin position="166"/>
        <end position="180"/>
    </location>
</feature>
<name>A0A7G2CUG5_9TRYP</name>
<organism evidence="3 4">
    <name type="scientific">Angomonas deanei</name>
    <dbReference type="NCBI Taxonomy" id="59799"/>
    <lineage>
        <taxon>Eukaryota</taxon>
        <taxon>Discoba</taxon>
        <taxon>Euglenozoa</taxon>
        <taxon>Kinetoplastea</taxon>
        <taxon>Metakinetoplastina</taxon>
        <taxon>Trypanosomatida</taxon>
        <taxon>Trypanosomatidae</taxon>
        <taxon>Strigomonadinae</taxon>
        <taxon>Angomonas</taxon>
    </lineage>
</organism>
<dbReference type="InterPro" id="IPR012292">
    <property type="entry name" value="Globin/Proto"/>
</dbReference>
<dbReference type="AlphaFoldDB" id="A0A7G2CUG5"/>
<feature type="region of interest" description="Disordered" evidence="1">
    <location>
        <begin position="155"/>
        <end position="215"/>
    </location>
</feature>
<evidence type="ECO:0000259" key="2">
    <source>
        <dbReference type="PROSITE" id="PS50125"/>
    </source>
</evidence>
<dbReference type="PROSITE" id="PS50125">
    <property type="entry name" value="GUANYLATE_CYCLASE_2"/>
    <property type="match status" value="1"/>
</dbReference>
<dbReference type="InterPro" id="IPR044399">
    <property type="entry name" value="Mb-like_M"/>
</dbReference>
<gene>
    <name evidence="3" type="ORF">ADEAN_001049500</name>
</gene>
<evidence type="ECO:0000256" key="1">
    <source>
        <dbReference type="SAM" id="MobiDB-lite"/>
    </source>
</evidence>
<dbReference type="InterPro" id="IPR029787">
    <property type="entry name" value="Nucleotide_cyclase"/>
</dbReference>
<dbReference type="PANTHER" id="PTHR43081">
    <property type="entry name" value="ADENYLATE CYCLASE, TERMINAL-DIFFERENTIATION SPECIFIC-RELATED"/>
    <property type="match status" value="1"/>
</dbReference>
<dbReference type="InterPro" id="IPR001054">
    <property type="entry name" value="A/G_cyclase"/>
</dbReference>
<evidence type="ECO:0000313" key="3">
    <source>
        <dbReference type="EMBL" id="CAD2222939.1"/>
    </source>
</evidence>
<dbReference type="SUPFAM" id="SSF55073">
    <property type="entry name" value="Nucleotide cyclase"/>
    <property type="match status" value="1"/>
</dbReference>
<keyword evidence="4" id="KW-1185">Reference proteome</keyword>
<dbReference type="GO" id="GO:0035556">
    <property type="term" value="P:intracellular signal transduction"/>
    <property type="evidence" value="ECO:0007669"/>
    <property type="project" value="InterPro"/>
</dbReference>
<dbReference type="VEuPathDB" id="TriTrypDB:ADEAN_001049500"/>
<dbReference type="EMBL" id="LR877173">
    <property type="protein sequence ID" value="CAD2222939.1"/>
    <property type="molecule type" value="Genomic_DNA"/>
</dbReference>
<dbReference type="Pfam" id="PF00211">
    <property type="entry name" value="Guanylate_cyc"/>
    <property type="match status" value="1"/>
</dbReference>
<protein>
    <submittedName>
        <fullName evidence="3">Adenylate and Guanylate cyclase catalytic domain containing protein, putative</fullName>
    </submittedName>
</protein>
<accession>A0A7G2CUG5</accession>
<dbReference type="GO" id="GO:0020037">
    <property type="term" value="F:heme binding"/>
    <property type="evidence" value="ECO:0007669"/>
    <property type="project" value="InterPro"/>
</dbReference>
<dbReference type="PANTHER" id="PTHR43081:SF1">
    <property type="entry name" value="ADENYLATE CYCLASE, TERMINAL-DIFFERENTIATION SPECIFIC"/>
    <property type="match status" value="1"/>
</dbReference>
<dbReference type="Gene3D" id="3.30.70.1230">
    <property type="entry name" value="Nucleotide cyclase"/>
    <property type="match status" value="1"/>
</dbReference>
<dbReference type="CDD" id="cd01040">
    <property type="entry name" value="Mb-like"/>
    <property type="match status" value="2"/>
</dbReference>
<dbReference type="GO" id="GO:0019825">
    <property type="term" value="F:oxygen binding"/>
    <property type="evidence" value="ECO:0007669"/>
    <property type="project" value="InterPro"/>
</dbReference>
<dbReference type="GO" id="GO:0009190">
    <property type="term" value="P:cyclic nucleotide biosynthetic process"/>
    <property type="evidence" value="ECO:0007669"/>
    <property type="project" value="InterPro"/>
</dbReference>